<evidence type="ECO:0000313" key="1">
    <source>
        <dbReference type="EMBL" id="KAJ3116644.1"/>
    </source>
</evidence>
<dbReference type="Proteomes" id="UP001211907">
    <property type="component" value="Unassembled WGS sequence"/>
</dbReference>
<accession>A0AAD5SXG0</accession>
<gene>
    <name evidence="1" type="primary">MOT1</name>
    <name evidence="1" type="ORF">HK100_001009</name>
</gene>
<keyword evidence="2" id="KW-1185">Reference proteome</keyword>
<comment type="caution">
    <text evidence="1">The sequence shown here is derived from an EMBL/GenBank/DDBJ whole genome shotgun (WGS) entry which is preliminary data.</text>
</comment>
<dbReference type="GO" id="GO:0016887">
    <property type="term" value="F:ATP hydrolysis activity"/>
    <property type="evidence" value="ECO:0007669"/>
    <property type="project" value="InterPro"/>
</dbReference>
<organism evidence="1 2">
    <name type="scientific">Physocladia obscura</name>
    <dbReference type="NCBI Taxonomy" id="109957"/>
    <lineage>
        <taxon>Eukaryota</taxon>
        <taxon>Fungi</taxon>
        <taxon>Fungi incertae sedis</taxon>
        <taxon>Chytridiomycota</taxon>
        <taxon>Chytridiomycota incertae sedis</taxon>
        <taxon>Chytridiomycetes</taxon>
        <taxon>Chytridiales</taxon>
        <taxon>Chytriomycetaceae</taxon>
        <taxon>Physocladia</taxon>
    </lineage>
</organism>
<dbReference type="GO" id="GO:0003677">
    <property type="term" value="F:DNA binding"/>
    <property type="evidence" value="ECO:0007669"/>
    <property type="project" value="InterPro"/>
</dbReference>
<dbReference type="AlphaFoldDB" id="A0AAD5SXG0"/>
<sequence>MTTRLDRLVLLLDTGSTAIVRNTAAQQIGEVQRQHPDELYSLLARVLVHLRSRSWDTRTAAGAAIAAIAANVAPWEPGSVAAANTASPMAGGPEDDTDRLSFATFDIGIVIRGGAPLVSSAGAEFDVDFSGMDGRERLAYQKKLVKARLGMETEIADLDLVNDSDLKAARKSPAGPTVKEEVVPKQLLEIGKTS</sequence>
<dbReference type="PANTHER" id="PTHR36498:SF1">
    <property type="entry name" value="TATA-BINDING PROTEIN-ASSOCIATED FACTOR 172"/>
    <property type="match status" value="1"/>
</dbReference>
<feature type="non-terminal residue" evidence="1">
    <location>
        <position position="194"/>
    </location>
</feature>
<evidence type="ECO:0000313" key="2">
    <source>
        <dbReference type="Proteomes" id="UP001211907"/>
    </source>
</evidence>
<dbReference type="EMBL" id="JADGJH010001216">
    <property type="protein sequence ID" value="KAJ3116644.1"/>
    <property type="molecule type" value="Genomic_DNA"/>
</dbReference>
<protein>
    <submittedName>
        <fullName evidence="1">TATA-binding protein-associated factor mot1</fullName>
    </submittedName>
</protein>
<dbReference type="GO" id="GO:0017025">
    <property type="term" value="F:TBP-class protein binding"/>
    <property type="evidence" value="ECO:0007669"/>
    <property type="project" value="InterPro"/>
</dbReference>
<proteinExistence type="predicted"/>
<reference evidence="1" key="1">
    <citation type="submission" date="2020-05" db="EMBL/GenBank/DDBJ databases">
        <title>Phylogenomic resolution of chytrid fungi.</title>
        <authorList>
            <person name="Stajich J.E."/>
            <person name="Amses K."/>
            <person name="Simmons R."/>
            <person name="Seto K."/>
            <person name="Myers J."/>
            <person name="Bonds A."/>
            <person name="Quandt C.A."/>
            <person name="Barry K."/>
            <person name="Liu P."/>
            <person name="Grigoriev I."/>
            <person name="Longcore J.E."/>
            <person name="James T.Y."/>
        </authorList>
    </citation>
    <scope>NUCLEOTIDE SEQUENCE</scope>
    <source>
        <strain evidence="1">JEL0513</strain>
    </source>
</reference>
<dbReference type="PANTHER" id="PTHR36498">
    <property type="entry name" value="TATA-BINDING PROTEIN-ASSOCIATED FACTOR 172"/>
    <property type="match status" value="1"/>
</dbReference>
<name>A0AAD5SXG0_9FUNG</name>
<dbReference type="InterPro" id="IPR044972">
    <property type="entry name" value="Mot1"/>
</dbReference>